<sequence>MKMLTTVASAAFSLTMFAATPAFADFIDLTGHGSLNNSTSNHTLFSNDGTAINISAGSSNIGTSNLEGFGVKTSGGNLSGIQNNETLSFSFGNNVNVTGISFRQWEGPDKATLNSTFGSLTLNDDSCMFCSGQDFDLSLDGISSFNITGASSLSVFYVSGISFENAELPLPASAWLFGSALLGLAAARKKKS</sequence>
<feature type="chain" id="PRO_5017982380" evidence="1">
    <location>
        <begin position="25"/>
        <end position="192"/>
    </location>
</feature>
<accession>A0A3N2DZN7</accession>
<gene>
    <name evidence="2" type="ORF">EDC56_0840</name>
</gene>
<comment type="caution">
    <text evidence="2">The sequence shown here is derived from an EMBL/GenBank/DDBJ whole genome shotgun (WGS) entry which is preliminary data.</text>
</comment>
<reference evidence="2 3" key="1">
    <citation type="submission" date="2018-11" db="EMBL/GenBank/DDBJ databases">
        <title>Genomic Encyclopedia of Type Strains, Phase IV (KMG-IV): sequencing the most valuable type-strain genomes for metagenomic binning, comparative biology and taxonomic classification.</title>
        <authorList>
            <person name="Goeker M."/>
        </authorList>
    </citation>
    <scope>NUCLEOTIDE SEQUENCE [LARGE SCALE GENOMIC DNA]</scope>
    <source>
        <strain evidence="2 3">DSM 100316</strain>
    </source>
</reference>
<dbReference type="EMBL" id="RKHR01000003">
    <property type="protein sequence ID" value="ROS05310.1"/>
    <property type="molecule type" value="Genomic_DNA"/>
</dbReference>
<name>A0A3N2DZN7_9GAMM</name>
<feature type="signal peptide" evidence="1">
    <location>
        <begin position="1"/>
        <end position="24"/>
    </location>
</feature>
<evidence type="ECO:0000313" key="3">
    <source>
        <dbReference type="Proteomes" id="UP000275394"/>
    </source>
</evidence>
<organism evidence="2 3">
    <name type="scientific">Sinobacterium caligoides</name>
    <dbReference type="NCBI Taxonomy" id="933926"/>
    <lineage>
        <taxon>Bacteria</taxon>
        <taxon>Pseudomonadati</taxon>
        <taxon>Pseudomonadota</taxon>
        <taxon>Gammaproteobacteria</taxon>
        <taxon>Cellvibrionales</taxon>
        <taxon>Spongiibacteraceae</taxon>
        <taxon>Sinobacterium</taxon>
    </lineage>
</organism>
<dbReference type="RefSeq" id="WP_123711227.1">
    <property type="nucleotide sequence ID" value="NZ_RKHR01000003.1"/>
</dbReference>
<dbReference type="AlphaFoldDB" id="A0A3N2DZN7"/>
<evidence type="ECO:0000256" key="1">
    <source>
        <dbReference type="SAM" id="SignalP"/>
    </source>
</evidence>
<evidence type="ECO:0000313" key="2">
    <source>
        <dbReference type="EMBL" id="ROS05310.1"/>
    </source>
</evidence>
<proteinExistence type="predicted"/>
<dbReference type="Proteomes" id="UP000275394">
    <property type="component" value="Unassembled WGS sequence"/>
</dbReference>
<protein>
    <submittedName>
        <fullName evidence="2">Putative secreted protein</fullName>
    </submittedName>
</protein>
<keyword evidence="3" id="KW-1185">Reference proteome</keyword>
<keyword evidence="1" id="KW-0732">Signal</keyword>